<feature type="transmembrane region" description="Helical" evidence="1">
    <location>
        <begin position="44"/>
        <end position="62"/>
    </location>
</feature>
<dbReference type="EMBL" id="CACRTM010000032">
    <property type="protein sequence ID" value="VYU60471.1"/>
    <property type="molecule type" value="Genomic_DNA"/>
</dbReference>
<feature type="transmembrane region" description="Helical" evidence="1">
    <location>
        <begin position="90"/>
        <end position="109"/>
    </location>
</feature>
<reference evidence="2" key="1">
    <citation type="submission" date="2019-11" db="EMBL/GenBank/DDBJ databases">
        <authorList>
            <person name="Feng L."/>
        </authorList>
    </citation>
    <scope>NUCLEOTIDE SEQUENCE</scope>
    <source>
        <strain evidence="2">KOxytocaLFYP65</strain>
    </source>
</reference>
<evidence type="ECO:0000313" key="2">
    <source>
        <dbReference type="EMBL" id="VYU60471.1"/>
    </source>
</evidence>
<feature type="transmembrane region" description="Helical" evidence="1">
    <location>
        <begin position="284"/>
        <end position="303"/>
    </location>
</feature>
<feature type="transmembrane region" description="Helical" evidence="1">
    <location>
        <begin position="162"/>
        <end position="185"/>
    </location>
</feature>
<dbReference type="RefSeq" id="WP_156529812.1">
    <property type="nucleotide sequence ID" value="NZ_CACRTM010000032.1"/>
</dbReference>
<keyword evidence="1" id="KW-0812">Transmembrane</keyword>
<feature type="transmembrane region" description="Helical" evidence="1">
    <location>
        <begin position="197"/>
        <end position="219"/>
    </location>
</feature>
<evidence type="ECO:0000256" key="1">
    <source>
        <dbReference type="SAM" id="Phobius"/>
    </source>
</evidence>
<evidence type="ECO:0008006" key="3">
    <source>
        <dbReference type="Google" id="ProtNLM"/>
    </source>
</evidence>
<feature type="transmembrane region" description="Helical" evidence="1">
    <location>
        <begin position="121"/>
        <end position="141"/>
    </location>
</feature>
<gene>
    <name evidence="2" type="ORF">KOLFYP65_04761</name>
</gene>
<keyword evidence="1" id="KW-1133">Transmembrane helix</keyword>
<feature type="transmembrane region" description="Helical" evidence="1">
    <location>
        <begin position="256"/>
        <end position="278"/>
    </location>
</feature>
<sequence>MIPDYLTFTRYQDKRVIIYLYLLTMFLLFLFWKNNGYNLLPSNVLSLSVILALIVFSFIYELKNYWGYKCVMKHIDFSCFQGKAISSYEAFLWHPAVVTFSYFAMFYLLITSCLSFMSSGHALLCIAIISPLAIYLAFKYARYNYVKRMKDFTAQKAVWRNLHHYVGFNLFITFLMNSLIVSPLANEDDFSLADGFFSARLMIAMFILCVIVLFLDMIFIRPSKRYIFLGRLFLREFDFHLSKSIPWPWLYNKAMWLRLFMVLITQFIWIVLLNVILAFSGLSIYFEFYFLSCSLPSFFYFYLHAYWHWHNDYIVACDMYFRCDRIER</sequence>
<dbReference type="AlphaFoldDB" id="A0A6N3G931"/>
<accession>A0A6N3G931</accession>
<organism evidence="2">
    <name type="scientific">Klebsiella oxytoca</name>
    <dbReference type="NCBI Taxonomy" id="571"/>
    <lineage>
        <taxon>Bacteria</taxon>
        <taxon>Pseudomonadati</taxon>
        <taxon>Pseudomonadota</taxon>
        <taxon>Gammaproteobacteria</taxon>
        <taxon>Enterobacterales</taxon>
        <taxon>Enterobacteriaceae</taxon>
        <taxon>Klebsiella/Raoultella group</taxon>
        <taxon>Klebsiella</taxon>
    </lineage>
</organism>
<proteinExistence type="predicted"/>
<keyword evidence="1" id="KW-0472">Membrane</keyword>
<name>A0A6N3G931_KLEOX</name>
<protein>
    <recommendedName>
        <fullName evidence="3">Inner membrane protein</fullName>
    </recommendedName>
</protein>
<feature type="transmembrane region" description="Helical" evidence="1">
    <location>
        <begin position="16"/>
        <end position="32"/>
    </location>
</feature>